<dbReference type="EMBL" id="SMCQ01000010">
    <property type="protein sequence ID" value="TCV99318.1"/>
    <property type="molecule type" value="Genomic_DNA"/>
</dbReference>
<dbReference type="AlphaFoldDB" id="A0A4V2W5D5"/>
<comment type="similarity">
    <text evidence="1">Belongs to the ArsC family.</text>
</comment>
<gene>
    <name evidence="2" type="ORF">EDD60_1108</name>
</gene>
<dbReference type="InterPro" id="IPR006504">
    <property type="entry name" value="Tscrpt_reg_Spx/MgsR"/>
</dbReference>
<dbReference type="Gene3D" id="3.40.30.10">
    <property type="entry name" value="Glutaredoxin"/>
    <property type="match status" value="1"/>
</dbReference>
<dbReference type="Proteomes" id="UP000295515">
    <property type="component" value="Unassembled WGS sequence"/>
</dbReference>
<dbReference type="NCBIfam" id="TIGR01617">
    <property type="entry name" value="arsC_related"/>
    <property type="match status" value="1"/>
</dbReference>
<dbReference type="CDD" id="cd03036">
    <property type="entry name" value="ArsC_like"/>
    <property type="match status" value="1"/>
</dbReference>
<organism evidence="2 3">
    <name type="scientific">Longibaculum muris</name>
    <dbReference type="NCBI Taxonomy" id="1796628"/>
    <lineage>
        <taxon>Bacteria</taxon>
        <taxon>Bacillati</taxon>
        <taxon>Bacillota</taxon>
        <taxon>Erysipelotrichia</taxon>
        <taxon>Erysipelotrichales</taxon>
        <taxon>Coprobacillaceae</taxon>
        <taxon>Longibaculum</taxon>
    </lineage>
</organism>
<dbReference type="RefSeq" id="WP_066445267.1">
    <property type="nucleotide sequence ID" value="NZ_JANKBF010000011.1"/>
</dbReference>
<dbReference type="GeneID" id="98915395"/>
<reference evidence="2 3" key="1">
    <citation type="submission" date="2019-03" db="EMBL/GenBank/DDBJ databases">
        <title>Genomic Encyclopedia of Type Strains, Phase IV (KMG-IV): sequencing the most valuable type-strain genomes for metagenomic binning, comparative biology and taxonomic classification.</title>
        <authorList>
            <person name="Goeker M."/>
        </authorList>
    </citation>
    <scope>NUCLEOTIDE SEQUENCE [LARGE SCALE GENOMIC DNA]</scope>
    <source>
        <strain evidence="2 3">DSM 29487</strain>
    </source>
</reference>
<dbReference type="PANTHER" id="PTHR30041:SF8">
    <property type="entry name" value="PROTEIN YFFB"/>
    <property type="match status" value="1"/>
</dbReference>
<accession>A0A4V2W5D5</accession>
<dbReference type="PROSITE" id="PS51353">
    <property type="entry name" value="ARSC"/>
    <property type="match status" value="1"/>
</dbReference>
<dbReference type="PANTHER" id="PTHR30041">
    <property type="entry name" value="ARSENATE REDUCTASE"/>
    <property type="match status" value="1"/>
</dbReference>
<keyword evidence="3" id="KW-1185">Reference proteome</keyword>
<evidence type="ECO:0000313" key="2">
    <source>
        <dbReference type="EMBL" id="TCV99318.1"/>
    </source>
</evidence>
<dbReference type="InterPro" id="IPR036249">
    <property type="entry name" value="Thioredoxin-like_sf"/>
</dbReference>
<dbReference type="Pfam" id="PF03960">
    <property type="entry name" value="ArsC"/>
    <property type="match status" value="1"/>
</dbReference>
<protein>
    <submittedName>
        <fullName evidence="2">Arsenate reductase</fullName>
    </submittedName>
</protein>
<dbReference type="SUPFAM" id="SSF52833">
    <property type="entry name" value="Thioredoxin-like"/>
    <property type="match status" value="1"/>
</dbReference>
<proteinExistence type="inferred from homology"/>
<comment type="caution">
    <text evidence="2">The sequence shown here is derived from an EMBL/GenBank/DDBJ whole genome shotgun (WGS) entry which is preliminary data.</text>
</comment>
<name>A0A4V2W5D5_9FIRM</name>
<evidence type="ECO:0000256" key="1">
    <source>
        <dbReference type="PROSITE-ProRule" id="PRU01282"/>
    </source>
</evidence>
<dbReference type="InterPro" id="IPR006660">
    <property type="entry name" value="Arsenate_reductase-like"/>
</dbReference>
<evidence type="ECO:0000313" key="3">
    <source>
        <dbReference type="Proteomes" id="UP000295515"/>
    </source>
</evidence>
<sequence length="114" mass="13326">MELIYYPKCSTCMKALKHLESKNLSFEKRHIVEQTPTAQEFQHWIEQYGQGIKPFFNTSGQVYRAMNLKDKINDLSVEEASQLLSSNGMLVKRPLLILDDQIIIGYKQELYEKL</sequence>